<keyword evidence="3" id="KW-1185">Reference proteome</keyword>
<sequence>MSNEQPSMLETVKQKATEFVNETIQNDTSPAPGSETTKGSEKTIRDSEQVGDRYATTEINGAQPNIIK</sequence>
<dbReference type="EMBL" id="CAHR02000174">
    <property type="protein sequence ID" value="CCG83750.1"/>
    <property type="molecule type" value="Genomic_DNA"/>
</dbReference>
<evidence type="ECO:0000313" key="2">
    <source>
        <dbReference type="EMBL" id="CCG83750.1"/>
    </source>
</evidence>
<feature type="compositionally biased region" description="Basic and acidic residues" evidence="1">
    <location>
        <begin position="38"/>
        <end position="51"/>
    </location>
</feature>
<gene>
    <name evidence="2" type="ORF">TAPDE_004068</name>
</gene>
<evidence type="ECO:0000313" key="3">
    <source>
        <dbReference type="Proteomes" id="UP000013776"/>
    </source>
</evidence>
<comment type="caution">
    <text evidence="2">The sequence shown here is derived from an EMBL/GenBank/DDBJ whole genome shotgun (WGS) entry which is preliminary data.</text>
</comment>
<feature type="compositionally biased region" description="Polar residues" evidence="1">
    <location>
        <begin position="20"/>
        <end position="37"/>
    </location>
</feature>
<dbReference type="AlphaFoldDB" id="R4XD52"/>
<name>R4XD52_TAPDE</name>
<proteinExistence type="predicted"/>
<reference evidence="2 3" key="1">
    <citation type="journal article" date="2013" name="MBio">
        <title>Genome sequencing of the plant pathogen Taphrina deformans, the causal agent of peach leaf curl.</title>
        <authorList>
            <person name="Cisse O.H."/>
            <person name="Almeida J.M.G.C.F."/>
            <person name="Fonseca A."/>
            <person name="Kumar A.A."/>
            <person name="Salojaervi J."/>
            <person name="Overmyer K."/>
            <person name="Hauser P.M."/>
            <person name="Pagni M."/>
        </authorList>
    </citation>
    <scope>NUCLEOTIDE SEQUENCE [LARGE SCALE GENOMIC DNA]</scope>
    <source>
        <strain evidence="3">PYCC 5710 / ATCC 11124 / CBS 356.35 / IMI 108563 / JCM 9778 / NBRC 8474</strain>
    </source>
</reference>
<organism evidence="2 3">
    <name type="scientific">Taphrina deformans (strain PYCC 5710 / ATCC 11124 / CBS 356.35 / IMI 108563 / JCM 9778 / NBRC 8474)</name>
    <name type="common">Peach leaf curl fungus</name>
    <name type="synonym">Lalaria deformans</name>
    <dbReference type="NCBI Taxonomy" id="1097556"/>
    <lineage>
        <taxon>Eukaryota</taxon>
        <taxon>Fungi</taxon>
        <taxon>Dikarya</taxon>
        <taxon>Ascomycota</taxon>
        <taxon>Taphrinomycotina</taxon>
        <taxon>Taphrinomycetes</taxon>
        <taxon>Taphrinales</taxon>
        <taxon>Taphrinaceae</taxon>
        <taxon>Taphrina</taxon>
    </lineage>
</organism>
<feature type="compositionally biased region" description="Polar residues" evidence="1">
    <location>
        <begin position="57"/>
        <end position="68"/>
    </location>
</feature>
<evidence type="ECO:0000256" key="1">
    <source>
        <dbReference type="SAM" id="MobiDB-lite"/>
    </source>
</evidence>
<protein>
    <submittedName>
        <fullName evidence="2">Uncharacterized protein</fullName>
    </submittedName>
</protein>
<accession>R4XD52</accession>
<dbReference type="Proteomes" id="UP000013776">
    <property type="component" value="Unassembled WGS sequence"/>
</dbReference>
<feature type="region of interest" description="Disordered" evidence="1">
    <location>
        <begin position="20"/>
        <end position="68"/>
    </location>
</feature>